<dbReference type="OrthoDB" id="7482115at2"/>
<feature type="domain" description="Right handed beta helix" evidence="3">
    <location>
        <begin position="268"/>
        <end position="403"/>
    </location>
</feature>
<dbReference type="Gene3D" id="2.160.20.10">
    <property type="entry name" value="Single-stranded right-handed beta-helix, Pectin lyase-like"/>
    <property type="match status" value="2"/>
</dbReference>
<feature type="region of interest" description="Disordered" evidence="1">
    <location>
        <begin position="1"/>
        <end position="21"/>
    </location>
</feature>
<dbReference type="EMBL" id="SRXU01000008">
    <property type="protein sequence ID" value="TGX39300.1"/>
    <property type="molecule type" value="Genomic_DNA"/>
</dbReference>
<dbReference type="InterPro" id="IPR024535">
    <property type="entry name" value="RHGA/B-epi-like_pectate_lyase"/>
</dbReference>
<evidence type="ECO:0000259" key="3">
    <source>
        <dbReference type="Pfam" id="PF13229"/>
    </source>
</evidence>
<feature type="domain" description="Rhamnogalacturonase A/B/Epimerase-like pectate lyase" evidence="2">
    <location>
        <begin position="72"/>
        <end position="117"/>
    </location>
</feature>
<dbReference type="InterPro" id="IPR039448">
    <property type="entry name" value="Beta_helix"/>
</dbReference>
<name>A0A4S1WCY0_9SPHN</name>
<keyword evidence="5" id="KW-1185">Reference proteome</keyword>
<protein>
    <recommendedName>
        <fullName evidence="6">Pectate lyase superfamily protein domain-containing protein</fullName>
    </recommendedName>
</protein>
<dbReference type="SMART" id="SM00710">
    <property type="entry name" value="PbH1"/>
    <property type="match status" value="8"/>
</dbReference>
<dbReference type="SUPFAM" id="SSF51126">
    <property type="entry name" value="Pectin lyase-like"/>
    <property type="match status" value="2"/>
</dbReference>
<dbReference type="AlphaFoldDB" id="A0A4S1WCY0"/>
<proteinExistence type="predicted"/>
<dbReference type="InterPro" id="IPR011050">
    <property type="entry name" value="Pectin_lyase_fold/virulence"/>
</dbReference>
<comment type="caution">
    <text evidence="4">The sequence shown here is derived from an EMBL/GenBank/DDBJ whole genome shotgun (WGS) entry which is preliminary data.</text>
</comment>
<organism evidence="4 5">
    <name type="scientific">Sphingomonas naasensis</name>
    <dbReference type="NCBI Taxonomy" id="1344951"/>
    <lineage>
        <taxon>Bacteria</taxon>
        <taxon>Pseudomonadati</taxon>
        <taxon>Pseudomonadota</taxon>
        <taxon>Alphaproteobacteria</taxon>
        <taxon>Sphingomonadales</taxon>
        <taxon>Sphingomonadaceae</taxon>
        <taxon>Sphingomonas</taxon>
    </lineage>
</organism>
<evidence type="ECO:0000313" key="5">
    <source>
        <dbReference type="Proteomes" id="UP000309848"/>
    </source>
</evidence>
<evidence type="ECO:0000313" key="4">
    <source>
        <dbReference type="EMBL" id="TGX39300.1"/>
    </source>
</evidence>
<evidence type="ECO:0008006" key="6">
    <source>
        <dbReference type="Google" id="ProtNLM"/>
    </source>
</evidence>
<accession>A0A4S1WCY0</accession>
<evidence type="ECO:0000256" key="1">
    <source>
        <dbReference type="SAM" id="MobiDB-lite"/>
    </source>
</evidence>
<reference evidence="4 5" key="1">
    <citation type="submission" date="2019-04" db="EMBL/GenBank/DDBJ databases">
        <title>Sphingomonas psychrotolerans sp. nov., isolated from soil in the Tianshan Mountains, Xinjiang, China.</title>
        <authorList>
            <person name="Luo Y."/>
            <person name="Sheng H."/>
        </authorList>
    </citation>
    <scope>NUCLEOTIDE SEQUENCE [LARGE SCALE GENOMIC DNA]</scope>
    <source>
        <strain evidence="4 5">KIS18-15</strain>
    </source>
</reference>
<dbReference type="Pfam" id="PF12708">
    <property type="entry name" value="Pect-lyase_RHGA_epim"/>
    <property type="match status" value="1"/>
</dbReference>
<dbReference type="InterPro" id="IPR012334">
    <property type="entry name" value="Pectin_lyas_fold"/>
</dbReference>
<dbReference type="Proteomes" id="UP000309848">
    <property type="component" value="Unassembled WGS sequence"/>
</dbReference>
<sequence>MEPSLSSEGSAIGNAKDVGSDFMKRPDRRSILRNASACLALMAIQSAAPASISRGHGGRRDGLGPAVSGERVNVRDFGAKGDGRTIDTLAINRAITACAPGQTLYFPSGIYLVDNSDMRDNGAHTTIPLGDGVNVFMEKDAWMKRHPSERKGVYFLAPTSNNILQVNVDGDEIVDARHDRWSQAQCIGVNGADCKNVTVVNSHFKNLTYGVRTRGASGCRLHESHFRQIRLSGVLMQAAGMASSIHNEVVGCTFENMGDTAAAFHVTDRNGVCAHNRVDRCIAKNTQLRALGFAFDFEGGFEFGKIHNNAITGCKVEQTAVSALGQGGITMNRYSEDSIIAGNSLIGNLHQAHDVGIMIPDTRGIKVLDNYIEKFRGGAINADGAESAVISRNQIRNSGDATIPGVLLHSAIVLGYVSGSRSCLVDDNVIEWSVGYPFGGENAAAIAARRYEKHGVADLTIRNNKIRNALGHGIMIVGFGEPGYQLQNVQIEYNELTDDSPGRVPGRKPVVARYIHGLRMEGNVVGSGRREVDLTGSTGSGLLARL</sequence>
<dbReference type="InterPro" id="IPR006626">
    <property type="entry name" value="PbH1"/>
</dbReference>
<dbReference type="Pfam" id="PF13229">
    <property type="entry name" value="Beta_helix"/>
    <property type="match status" value="1"/>
</dbReference>
<evidence type="ECO:0000259" key="2">
    <source>
        <dbReference type="Pfam" id="PF12708"/>
    </source>
</evidence>
<gene>
    <name evidence="4" type="ORF">E5A74_17455</name>
</gene>